<dbReference type="Gene3D" id="1.10.12.10">
    <property type="entry name" value="Lyase 2-enoyl-coa Hydratase, Chain A, domain 2"/>
    <property type="match status" value="1"/>
</dbReference>
<sequence>MTAIATTGSETVIDTGTEELLCVVRERVAVITLNRPHARNSLSDNLTPALRRMIKLCGEDPNVGALLITGAGEAFCAGGDVKGMGGKSGSSNAPELTFDEKVARLQERQRTLTGALVNVRKPTIAALPGPAAGAGLSLALACDLRIAAESAFVTTAYVKIGLSGDYGMSWLLTRLVGTSRARELMFFGEKIDARRCEVLGIVNRVVPDDKLREKAFAMAKQLAEGPATALRFLKDNLDEALMNDFLTSLDHEAERMVRSAGTADHKEAVKAFVEKRKPVFKNASN</sequence>
<evidence type="ECO:0000256" key="2">
    <source>
        <dbReference type="ARBA" id="ARBA00023239"/>
    </source>
</evidence>
<dbReference type="InterPro" id="IPR029045">
    <property type="entry name" value="ClpP/crotonase-like_dom_sf"/>
</dbReference>
<protein>
    <submittedName>
        <fullName evidence="3">Enoyl-CoA hydratase</fullName>
    </submittedName>
</protein>
<dbReference type="SUPFAM" id="SSF52096">
    <property type="entry name" value="ClpP/crotonase"/>
    <property type="match status" value="1"/>
</dbReference>
<dbReference type="Pfam" id="PF00378">
    <property type="entry name" value="ECH_1"/>
    <property type="match status" value="1"/>
</dbReference>
<comment type="caution">
    <text evidence="3">The sequence shown here is derived from an EMBL/GenBank/DDBJ whole genome shotgun (WGS) entry which is preliminary data.</text>
</comment>
<organism evidence="3 4">
    <name type="scientific">Afipia massiliensis</name>
    <dbReference type="NCBI Taxonomy" id="211460"/>
    <lineage>
        <taxon>Bacteria</taxon>
        <taxon>Pseudomonadati</taxon>
        <taxon>Pseudomonadota</taxon>
        <taxon>Alphaproteobacteria</taxon>
        <taxon>Hyphomicrobiales</taxon>
        <taxon>Nitrobacteraceae</taxon>
        <taxon>Afipia</taxon>
    </lineage>
</organism>
<dbReference type="OrthoDB" id="9777711at2"/>
<dbReference type="AlphaFoldDB" id="A0A4U6BKP6"/>
<dbReference type="RefSeq" id="WP_046828592.1">
    <property type="nucleotide sequence ID" value="NZ_LBIA02000001.1"/>
</dbReference>
<keyword evidence="2" id="KW-0456">Lyase</keyword>
<evidence type="ECO:0000256" key="1">
    <source>
        <dbReference type="ARBA" id="ARBA00005254"/>
    </source>
</evidence>
<dbReference type="GO" id="GO:0006635">
    <property type="term" value="P:fatty acid beta-oxidation"/>
    <property type="evidence" value="ECO:0007669"/>
    <property type="project" value="TreeGrafter"/>
</dbReference>
<dbReference type="Proteomes" id="UP000034832">
    <property type="component" value="Unassembled WGS sequence"/>
</dbReference>
<dbReference type="InterPro" id="IPR001753">
    <property type="entry name" value="Enoyl-CoA_hydra/iso"/>
</dbReference>
<reference evidence="3" key="1">
    <citation type="submission" date="2019-04" db="EMBL/GenBank/DDBJ databases">
        <title>Whole genome sequencing of cave bacteria.</title>
        <authorList>
            <person name="Gan H.M."/>
            <person name="Barton H."/>
            <person name="Savka M.A."/>
        </authorList>
    </citation>
    <scope>NUCLEOTIDE SEQUENCE [LARGE SCALE GENOMIC DNA]</scope>
    <source>
        <strain evidence="3">LC387</strain>
    </source>
</reference>
<dbReference type="EMBL" id="LBIA02000001">
    <property type="protein sequence ID" value="TKT70782.1"/>
    <property type="molecule type" value="Genomic_DNA"/>
</dbReference>
<dbReference type="PANTHER" id="PTHR11941:SF133">
    <property type="entry name" value="1,2-EPOXYPHENYLACETYL-COA ISOMERASE"/>
    <property type="match status" value="1"/>
</dbReference>
<dbReference type="InterPro" id="IPR014748">
    <property type="entry name" value="Enoyl-CoA_hydra_C"/>
</dbReference>
<keyword evidence="4" id="KW-1185">Reference proteome</keyword>
<dbReference type="STRING" id="211460.YH63_14125"/>
<proteinExistence type="inferred from homology"/>
<evidence type="ECO:0000313" key="3">
    <source>
        <dbReference type="EMBL" id="TKT70782.1"/>
    </source>
</evidence>
<dbReference type="CDD" id="cd06558">
    <property type="entry name" value="crotonase-like"/>
    <property type="match status" value="1"/>
</dbReference>
<dbReference type="PANTHER" id="PTHR11941">
    <property type="entry name" value="ENOYL-COA HYDRATASE-RELATED"/>
    <property type="match status" value="1"/>
</dbReference>
<accession>A0A4U6BKP6</accession>
<comment type="similarity">
    <text evidence="1">Belongs to the enoyl-CoA hydratase/isomerase family.</text>
</comment>
<dbReference type="GO" id="GO:0016829">
    <property type="term" value="F:lyase activity"/>
    <property type="evidence" value="ECO:0007669"/>
    <property type="project" value="UniProtKB-KW"/>
</dbReference>
<dbReference type="Gene3D" id="3.90.226.10">
    <property type="entry name" value="2-enoyl-CoA Hydratase, Chain A, domain 1"/>
    <property type="match status" value="1"/>
</dbReference>
<name>A0A4U6BKP6_9BRAD</name>
<evidence type="ECO:0000313" key="4">
    <source>
        <dbReference type="Proteomes" id="UP000034832"/>
    </source>
</evidence>
<gene>
    <name evidence="3" type="ORF">YH63_004780</name>
</gene>